<reference evidence="5 6" key="1">
    <citation type="submission" date="2022-02" db="EMBL/GenBank/DDBJ databases">
        <title>Uncovering new skin microbiome diversity through culturing and metagenomics.</title>
        <authorList>
            <person name="Conlan S."/>
            <person name="Deming C."/>
            <person name="Nisc Comparative Sequencing Program N."/>
            <person name="Segre J.A."/>
        </authorList>
    </citation>
    <scope>NUCLEOTIDE SEQUENCE [LARGE SCALE GENOMIC DNA]</scope>
    <source>
        <strain evidence="5 6">ACRQZ</strain>
    </source>
</reference>
<proteinExistence type="predicted"/>
<dbReference type="PRINTS" id="PR00368">
    <property type="entry name" value="FADPNR"/>
</dbReference>
<evidence type="ECO:0000259" key="4">
    <source>
        <dbReference type="Pfam" id="PF07992"/>
    </source>
</evidence>
<dbReference type="SUPFAM" id="SSF51905">
    <property type="entry name" value="FAD/NAD(P)-binding domain"/>
    <property type="match status" value="1"/>
</dbReference>
<dbReference type="PANTHER" id="PTHR48105">
    <property type="entry name" value="THIOREDOXIN REDUCTASE 1-RELATED-RELATED"/>
    <property type="match status" value="1"/>
</dbReference>
<name>A0ABS9PZS6_9MICO</name>
<evidence type="ECO:0000313" key="5">
    <source>
        <dbReference type="EMBL" id="MCG7321135.1"/>
    </source>
</evidence>
<feature type="domain" description="FAD/NAD(P)-binding" evidence="4">
    <location>
        <begin position="182"/>
        <end position="271"/>
    </location>
</feature>
<accession>A0ABS9PZS6</accession>
<sequence>MTMTTDIVIIGGGPAGLQAALSIGRVHRQAVLLDDGSYRNARVTHMHNVIGQDGTPPPTLRAAARAELAAYPTVEVRDVRATTVTPRPDGTYAVTLAAGEDLVARAVILATGVRDELPQVDGLQDLWGGRAAQCPFCHAHEFAGGRFGILGTGPAAHLTALLEPVAGSLVLLPLEGDPAGAPVRAVRDTGGGVDVTLADGSTEHVDVLFLRPELHQGAPFAAQLGLARNDSGAIRVDELQRTSLHGVMAAGDLAHVPALPMPMQSVVMAMAAGQVAASAAVMSLIGPRP</sequence>
<feature type="domain" description="FAD/NAD(P)-binding" evidence="4">
    <location>
        <begin position="6"/>
        <end position="135"/>
    </location>
</feature>
<dbReference type="InterPro" id="IPR036188">
    <property type="entry name" value="FAD/NAD-bd_sf"/>
</dbReference>
<gene>
    <name evidence="5" type="ORF">MHL29_04390</name>
</gene>
<dbReference type="Proteomes" id="UP001521931">
    <property type="component" value="Unassembled WGS sequence"/>
</dbReference>
<evidence type="ECO:0000256" key="1">
    <source>
        <dbReference type="ARBA" id="ARBA00022630"/>
    </source>
</evidence>
<dbReference type="RefSeq" id="WP_239262562.1">
    <property type="nucleotide sequence ID" value="NZ_JAKRCV010000008.1"/>
</dbReference>
<evidence type="ECO:0000313" key="6">
    <source>
        <dbReference type="Proteomes" id="UP001521931"/>
    </source>
</evidence>
<evidence type="ECO:0000256" key="2">
    <source>
        <dbReference type="ARBA" id="ARBA00023002"/>
    </source>
</evidence>
<evidence type="ECO:0000256" key="3">
    <source>
        <dbReference type="ARBA" id="ARBA00048132"/>
    </source>
</evidence>
<dbReference type="Gene3D" id="3.50.50.60">
    <property type="entry name" value="FAD/NAD(P)-binding domain"/>
    <property type="match status" value="2"/>
</dbReference>
<keyword evidence="6" id="KW-1185">Reference proteome</keyword>
<comment type="caution">
    <text evidence="5">The sequence shown here is derived from an EMBL/GenBank/DDBJ whole genome shotgun (WGS) entry which is preliminary data.</text>
</comment>
<dbReference type="EMBL" id="JAKRCV010000008">
    <property type="protein sequence ID" value="MCG7321135.1"/>
    <property type="molecule type" value="Genomic_DNA"/>
</dbReference>
<keyword evidence="1" id="KW-0285">Flavoprotein</keyword>
<dbReference type="InterPro" id="IPR050097">
    <property type="entry name" value="Ferredoxin-NADP_redctase_2"/>
</dbReference>
<comment type="catalytic activity">
    <reaction evidence="3">
        <text>[thioredoxin]-dithiol + NADP(+) = [thioredoxin]-disulfide + NADPH + H(+)</text>
        <dbReference type="Rhea" id="RHEA:20345"/>
        <dbReference type="Rhea" id="RHEA-COMP:10698"/>
        <dbReference type="Rhea" id="RHEA-COMP:10700"/>
        <dbReference type="ChEBI" id="CHEBI:15378"/>
        <dbReference type="ChEBI" id="CHEBI:29950"/>
        <dbReference type="ChEBI" id="CHEBI:50058"/>
        <dbReference type="ChEBI" id="CHEBI:57783"/>
        <dbReference type="ChEBI" id="CHEBI:58349"/>
        <dbReference type="EC" id="1.8.1.9"/>
    </reaction>
</comment>
<protein>
    <submittedName>
        <fullName evidence="5">NAD(P)/FAD-dependent oxidoreductase</fullName>
    </submittedName>
</protein>
<dbReference type="InterPro" id="IPR023753">
    <property type="entry name" value="FAD/NAD-binding_dom"/>
</dbReference>
<keyword evidence="2" id="KW-0560">Oxidoreductase</keyword>
<organism evidence="5 6">
    <name type="scientific">Arsenicicoccus bolidensis</name>
    <dbReference type="NCBI Taxonomy" id="229480"/>
    <lineage>
        <taxon>Bacteria</taxon>
        <taxon>Bacillati</taxon>
        <taxon>Actinomycetota</taxon>
        <taxon>Actinomycetes</taxon>
        <taxon>Micrococcales</taxon>
        <taxon>Intrasporangiaceae</taxon>
        <taxon>Arsenicicoccus</taxon>
    </lineage>
</organism>
<dbReference type="Pfam" id="PF07992">
    <property type="entry name" value="Pyr_redox_2"/>
    <property type="match status" value="2"/>
</dbReference>
<dbReference type="PRINTS" id="PR00469">
    <property type="entry name" value="PNDRDTASEII"/>
</dbReference>